<dbReference type="GO" id="GO:0016266">
    <property type="term" value="P:protein O-linked glycosylation via N-acetyl-galactosamine"/>
    <property type="evidence" value="ECO:0007669"/>
    <property type="project" value="TreeGrafter"/>
</dbReference>
<dbReference type="InterPro" id="IPR029044">
    <property type="entry name" value="Nucleotide-diphossugar_trans"/>
</dbReference>
<dbReference type="Gene3D" id="3.90.550.10">
    <property type="entry name" value="Spore Coat Polysaccharide Biosynthesis Protein SpsA, Chain A"/>
    <property type="match status" value="2"/>
</dbReference>
<dbReference type="GO" id="GO:0047223">
    <property type="term" value="F:beta-1,3-galactosyl-O-glycosyl-glycoprotein beta-1,3-N-acetylglucosaminyltransferase activity"/>
    <property type="evidence" value="ECO:0007669"/>
    <property type="project" value="TreeGrafter"/>
</dbReference>
<evidence type="ECO:0000313" key="15">
    <source>
        <dbReference type="Proteomes" id="UP000235965"/>
    </source>
</evidence>
<comment type="cofactor">
    <cofactor evidence="13">
        <name>Mn(2+)</name>
        <dbReference type="ChEBI" id="CHEBI:29035"/>
    </cofactor>
    <text evidence="13">The cofactor is mostly bound to the substrate.</text>
</comment>
<dbReference type="GO" id="GO:0030145">
    <property type="term" value="F:manganese ion binding"/>
    <property type="evidence" value="ECO:0007669"/>
    <property type="project" value="UniProtKB-UniRule"/>
</dbReference>
<dbReference type="UniPathway" id="UPA00378"/>
<dbReference type="InterPro" id="IPR052463">
    <property type="entry name" value="O-linked_mannose_GnT"/>
</dbReference>
<evidence type="ECO:0000256" key="8">
    <source>
        <dbReference type="ARBA" id="ARBA00022968"/>
    </source>
</evidence>
<keyword evidence="7 13" id="KW-0479">Metal-binding</keyword>
<evidence type="ECO:0000256" key="11">
    <source>
        <dbReference type="ARBA" id="ARBA00023136"/>
    </source>
</evidence>
<dbReference type="SUPFAM" id="SSF53448">
    <property type="entry name" value="Nucleotide-diphospho-sugar transferases"/>
    <property type="match status" value="1"/>
</dbReference>
<keyword evidence="8 13" id="KW-0735">Signal-anchor</keyword>
<comment type="caution">
    <text evidence="14">The sequence shown here is derived from an EMBL/GenBank/DDBJ whole genome shotgun (WGS) entry which is preliminary data.</text>
</comment>
<keyword evidence="10 13" id="KW-0333">Golgi apparatus</keyword>
<dbReference type="EC" id="2.4.1.101" evidence="13"/>
<dbReference type="GO" id="GO:0003827">
    <property type="term" value="F:alpha-1,3-mannosylglycoprotein 2-beta-N-acetylglucosaminyltransferase activity"/>
    <property type="evidence" value="ECO:0007669"/>
    <property type="project" value="UniProtKB-UniRule"/>
</dbReference>
<comment type="similarity">
    <text evidence="3 13">Belongs to the glycosyltransferase 13 family.</text>
</comment>
<comment type="subcellular location">
    <subcellularLocation>
        <location evidence="1 13">Golgi apparatus membrane</location>
        <topology evidence="1 13">Single-pass type II membrane protein</topology>
    </subcellularLocation>
</comment>
<keyword evidence="6" id="KW-0812">Transmembrane</keyword>
<evidence type="ECO:0000256" key="10">
    <source>
        <dbReference type="ARBA" id="ARBA00023034"/>
    </source>
</evidence>
<evidence type="ECO:0000256" key="4">
    <source>
        <dbReference type="ARBA" id="ARBA00022676"/>
    </source>
</evidence>
<evidence type="ECO:0000256" key="3">
    <source>
        <dbReference type="ARBA" id="ARBA00006492"/>
    </source>
</evidence>
<dbReference type="AlphaFoldDB" id="A0A2J7R7W3"/>
<evidence type="ECO:0000256" key="1">
    <source>
        <dbReference type="ARBA" id="ARBA00004323"/>
    </source>
</evidence>
<dbReference type="GO" id="GO:0000139">
    <property type="term" value="C:Golgi membrane"/>
    <property type="evidence" value="ECO:0007669"/>
    <property type="project" value="UniProtKB-SubCell"/>
</dbReference>
<dbReference type="PANTHER" id="PTHR46396:SF1">
    <property type="entry name" value="PROTEIN O-LINKED-MANNOSE BETA-1,2-N-ACETYLGLUCOSAMINYLTRANSFERASE 1"/>
    <property type="match status" value="1"/>
</dbReference>
<name>A0A2J7R7W3_9NEOP</name>
<keyword evidence="9" id="KW-1133">Transmembrane helix</keyword>
<keyword evidence="4 13" id="KW-0328">Glycosyltransferase</keyword>
<gene>
    <name evidence="14" type="ORF">B7P43_G08050</name>
</gene>
<reference evidence="14 15" key="1">
    <citation type="submission" date="2017-12" db="EMBL/GenBank/DDBJ databases">
        <title>Hemimetabolous genomes reveal molecular basis of termite eusociality.</title>
        <authorList>
            <person name="Harrison M.C."/>
            <person name="Jongepier E."/>
            <person name="Robertson H.M."/>
            <person name="Arning N."/>
            <person name="Bitard-Feildel T."/>
            <person name="Chao H."/>
            <person name="Childers C.P."/>
            <person name="Dinh H."/>
            <person name="Doddapaneni H."/>
            <person name="Dugan S."/>
            <person name="Gowin J."/>
            <person name="Greiner C."/>
            <person name="Han Y."/>
            <person name="Hu H."/>
            <person name="Hughes D.S.T."/>
            <person name="Huylmans A.-K."/>
            <person name="Kemena C."/>
            <person name="Kremer L.P.M."/>
            <person name="Lee S.L."/>
            <person name="Lopez-Ezquerra A."/>
            <person name="Mallet L."/>
            <person name="Monroy-Kuhn J.M."/>
            <person name="Moser A."/>
            <person name="Murali S.C."/>
            <person name="Muzny D.M."/>
            <person name="Otani S."/>
            <person name="Piulachs M.-D."/>
            <person name="Poelchau M."/>
            <person name="Qu J."/>
            <person name="Schaub F."/>
            <person name="Wada-Katsumata A."/>
            <person name="Worley K.C."/>
            <person name="Xie Q."/>
            <person name="Ylla G."/>
            <person name="Poulsen M."/>
            <person name="Gibbs R.A."/>
            <person name="Schal C."/>
            <person name="Richards S."/>
            <person name="Belles X."/>
            <person name="Korb J."/>
            <person name="Bornberg-Bauer E."/>
        </authorList>
    </citation>
    <scope>NUCLEOTIDE SEQUENCE [LARGE SCALE GENOMIC DNA]</scope>
    <source>
        <tissue evidence="14">Whole body</tissue>
    </source>
</reference>
<dbReference type="InParanoid" id="A0A2J7R7W3"/>
<keyword evidence="15" id="KW-1185">Reference proteome</keyword>
<dbReference type="STRING" id="105785.A0A2J7R7W3"/>
<proteinExistence type="inferred from homology"/>
<comment type="pathway">
    <text evidence="2 13">Protein modification; protein glycosylation.</text>
</comment>
<comment type="catalytic activity">
    <reaction evidence="13">
        <text>N(4)-(alpha-D-Man-(1-&gt;3)-[alpha-D-Man-(1-&gt;3)-[alpha-D-Man-(1-&gt;6)]-alpha-D-Man-(1-&gt;6)]-beta-D-Man-(1-&gt;4)-beta-D-GlcNAc-(1-&gt;4)-beta-D-GlcNAc)-L-asparaginyl-[protein] (N-glucan mannose isomer 5A1,2) + UDP-N-acetyl-alpha-D-glucosamine = N(4)-{beta-D-GlcNAc-(1-&gt;2)-alpha-D-Man-(1-&gt;3)-[alpha-D-Man-(1-&gt;3)-[alpha-D-Man-(1-&gt;6)]-alpha-D-Man-(1-&gt;6)]-beta-D-Man-(1-&gt;4)-beta-D-GlcNAc-(1-&gt;4)-beta-D-GlcNAc}-L-asparaginyl-[protein] + UDP + H(+)</text>
        <dbReference type="Rhea" id="RHEA:11456"/>
        <dbReference type="Rhea" id="RHEA-COMP:14367"/>
        <dbReference type="Rhea" id="RHEA-COMP:14368"/>
        <dbReference type="ChEBI" id="CHEBI:15378"/>
        <dbReference type="ChEBI" id="CHEBI:57705"/>
        <dbReference type="ChEBI" id="CHEBI:58223"/>
        <dbReference type="ChEBI" id="CHEBI:59087"/>
        <dbReference type="ChEBI" id="CHEBI:60625"/>
        <dbReference type="EC" id="2.4.1.101"/>
    </reaction>
</comment>
<evidence type="ECO:0000256" key="12">
    <source>
        <dbReference type="ARBA" id="ARBA00023211"/>
    </source>
</evidence>
<protein>
    <recommendedName>
        <fullName evidence="13">Alpha-1,3-mannosyl-glycoprotein 2-beta-N-acetylglucosaminyltransferase</fullName>
        <shortName evidence="13">GNT-I</shortName>
        <shortName evidence="13">GlcNAc-T I</shortName>
        <ecNumber evidence="13">2.4.1.101</ecNumber>
    </recommendedName>
    <alternativeName>
        <fullName evidence="13">N-glycosyl-oligosaccharide-glycoprotein N-acetylglucosaminyltransferase I</fullName>
    </alternativeName>
</protein>
<dbReference type="EMBL" id="NEVH01006723">
    <property type="protein sequence ID" value="PNF36922.1"/>
    <property type="molecule type" value="Genomic_DNA"/>
</dbReference>
<sequence length="213" mass="24920">MNNSDEIPLCVILCSLLSRPLSGVPEGECYFSQTKRLLEEDETLYCISAWNDQGYEYTSSDPSLNWDWDMWMRLPEVQKGRECVIPDVPQTYHFGALGLNMNSYFQDVCFKKHSFNTLSYVKLKHVDSLKTGNVLKKYPELKTQGFRNELHEFISFHFIHLPDMLTPITLFCKLFQCFKICDLDVRGYHKSMWRLHMKGSELLVVGLPYSEYS</sequence>
<organism evidence="14 15">
    <name type="scientific">Cryptotermes secundus</name>
    <dbReference type="NCBI Taxonomy" id="105785"/>
    <lineage>
        <taxon>Eukaryota</taxon>
        <taxon>Metazoa</taxon>
        <taxon>Ecdysozoa</taxon>
        <taxon>Arthropoda</taxon>
        <taxon>Hexapoda</taxon>
        <taxon>Insecta</taxon>
        <taxon>Pterygota</taxon>
        <taxon>Neoptera</taxon>
        <taxon>Polyneoptera</taxon>
        <taxon>Dictyoptera</taxon>
        <taxon>Blattodea</taxon>
        <taxon>Blattoidea</taxon>
        <taxon>Termitoidae</taxon>
        <taxon>Kalotermitidae</taxon>
        <taxon>Cryptotermitinae</taxon>
        <taxon>Cryptotermes</taxon>
    </lineage>
</organism>
<keyword evidence="5" id="KW-0808">Transferase</keyword>
<comment type="function">
    <text evidence="13">Initiates complex N-linked carbohydrate formation. Essential for the conversion of high-mannose to hybrid and complex N-glycans.</text>
</comment>
<keyword evidence="12 13" id="KW-0464">Manganese</keyword>
<evidence type="ECO:0000256" key="5">
    <source>
        <dbReference type="ARBA" id="ARBA00022679"/>
    </source>
</evidence>
<dbReference type="OrthoDB" id="440755at2759"/>
<evidence type="ECO:0000256" key="6">
    <source>
        <dbReference type="ARBA" id="ARBA00022692"/>
    </source>
</evidence>
<evidence type="ECO:0000256" key="2">
    <source>
        <dbReference type="ARBA" id="ARBA00004922"/>
    </source>
</evidence>
<evidence type="ECO:0000256" key="9">
    <source>
        <dbReference type="ARBA" id="ARBA00022989"/>
    </source>
</evidence>
<evidence type="ECO:0000256" key="13">
    <source>
        <dbReference type="RuleBase" id="RU368119"/>
    </source>
</evidence>
<dbReference type="Pfam" id="PF03071">
    <property type="entry name" value="GNT-I"/>
    <property type="match status" value="1"/>
</dbReference>
<dbReference type="Proteomes" id="UP000235965">
    <property type="component" value="Unassembled WGS sequence"/>
</dbReference>
<evidence type="ECO:0000313" key="14">
    <source>
        <dbReference type="EMBL" id="PNF36922.1"/>
    </source>
</evidence>
<keyword evidence="11" id="KW-0472">Membrane</keyword>
<evidence type="ECO:0000256" key="7">
    <source>
        <dbReference type="ARBA" id="ARBA00022723"/>
    </source>
</evidence>
<dbReference type="InterPro" id="IPR004139">
    <property type="entry name" value="Glyco_trans_13"/>
</dbReference>
<dbReference type="PANTHER" id="PTHR46396">
    <property type="entry name" value="PROTEIN O-LINKED-MANNOSE BETA-1,2-N-ACETYLGLUCOSAMINYLTRANSFERASE 1"/>
    <property type="match status" value="1"/>
</dbReference>
<accession>A0A2J7R7W3</accession>